<accession>A0ACB9TMB0</accession>
<evidence type="ECO:0000313" key="2">
    <source>
        <dbReference type="Proteomes" id="UP001056778"/>
    </source>
</evidence>
<reference evidence="1" key="1">
    <citation type="submission" date="2022-04" db="EMBL/GenBank/DDBJ databases">
        <title>Chromosome-scale genome assembly of Holotrichia oblita Faldermann.</title>
        <authorList>
            <person name="Rongchong L."/>
        </authorList>
    </citation>
    <scope>NUCLEOTIDE SEQUENCE</scope>
    <source>
        <strain evidence="1">81SQS9</strain>
    </source>
</reference>
<comment type="caution">
    <text evidence="1">The sequence shown here is derived from an EMBL/GenBank/DDBJ whole genome shotgun (WGS) entry which is preliminary data.</text>
</comment>
<gene>
    <name evidence="1" type="ORF">MML48_2g00008631</name>
</gene>
<keyword evidence="2" id="KW-1185">Reference proteome</keyword>
<organism evidence="1 2">
    <name type="scientific">Holotrichia oblita</name>
    <name type="common">Chafer beetle</name>
    <dbReference type="NCBI Taxonomy" id="644536"/>
    <lineage>
        <taxon>Eukaryota</taxon>
        <taxon>Metazoa</taxon>
        <taxon>Ecdysozoa</taxon>
        <taxon>Arthropoda</taxon>
        <taxon>Hexapoda</taxon>
        <taxon>Insecta</taxon>
        <taxon>Pterygota</taxon>
        <taxon>Neoptera</taxon>
        <taxon>Endopterygota</taxon>
        <taxon>Coleoptera</taxon>
        <taxon>Polyphaga</taxon>
        <taxon>Scarabaeiformia</taxon>
        <taxon>Scarabaeidae</taxon>
        <taxon>Melolonthinae</taxon>
        <taxon>Holotrichia</taxon>
    </lineage>
</organism>
<evidence type="ECO:0000313" key="1">
    <source>
        <dbReference type="EMBL" id="KAI4467897.1"/>
    </source>
</evidence>
<dbReference type="EMBL" id="CM043016">
    <property type="protein sequence ID" value="KAI4467897.1"/>
    <property type="molecule type" value="Genomic_DNA"/>
</dbReference>
<proteinExistence type="predicted"/>
<dbReference type="Proteomes" id="UP001056778">
    <property type="component" value="Chromosome 2"/>
</dbReference>
<name>A0ACB9TMB0_HOLOL</name>
<protein>
    <submittedName>
        <fullName evidence="1">Sparc osteonectin</fullName>
    </submittedName>
</protein>
<sequence>MASNNRCTELLSEESSRENCCAHHHDGVSRAWSDENFDSGTLFFWRVLGGGVKCKPCMDTCDGVHCESGKVCVIKKGHPKCVCSPKCNVSKRFSGRTPICGSDGRTYKNICRLKKRACRKRSDNLTIAYYGTCQNSCDKITCPSGRVCLLDQNLSPHCIKCARKCSPVAVRHQVCGTDGITYASTCHLKEMACKKGKGIPQAYKGPCHRKATCSKIRCKETQNCLVDKKTGAPRCVTCVRRCKPRHMKGPICSTNNSTYQSWCHMMQDACLKGYVLETQHSGKCVSINVEKGANEIASF</sequence>